<feature type="chain" id="PRO_5001938846" description="M23ase beta-sheet core domain-containing protein" evidence="4">
    <location>
        <begin position="25"/>
        <end position="443"/>
    </location>
</feature>
<keyword evidence="7" id="KW-1185">Reference proteome</keyword>
<proteinExistence type="predicted"/>
<dbReference type="InterPro" id="IPR011055">
    <property type="entry name" value="Dup_hybrid_motif"/>
</dbReference>
<evidence type="ECO:0000256" key="1">
    <source>
        <dbReference type="ARBA" id="ARBA00022729"/>
    </source>
</evidence>
<feature type="region of interest" description="Disordered" evidence="3">
    <location>
        <begin position="247"/>
        <end position="296"/>
    </location>
</feature>
<feature type="coiled-coil region" evidence="2">
    <location>
        <begin position="17"/>
        <end position="114"/>
    </location>
</feature>
<dbReference type="EMBL" id="LN515532">
    <property type="protein sequence ID" value="CEA16652.1"/>
    <property type="molecule type" value="Genomic_DNA"/>
</dbReference>
<reference evidence="6 7" key="1">
    <citation type="submission" date="2014-08" db="EMBL/GenBank/DDBJ databases">
        <authorList>
            <person name="Wibberg D."/>
        </authorList>
    </citation>
    <scope>NUCLEOTIDE SEQUENCE [LARGE SCALE GENOMIC DNA]</scope>
    <source>
        <strain evidence="7">ING2-E5B</strain>
    </source>
</reference>
<dbReference type="Pfam" id="PF01551">
    <property type="entry name" value="Peptidase_M23"/>
    <property type="match status" value="1"/>
</dbReference>
<keyword evidence="2" id="KW-0175">Coiled coil</keyword>
<dbReference type="AlphaFoldDB" id="A0A098C407"/>
<dbReference type="STRING" id="1562970.ING2E5B_1915"/>
<dbReference type="PANTHER" id="PTHR21666">
    <property type="entry name" value="PEPTIDASE-RELATED"/>
    <property type="match status" value="1"/>
</dbReference>
<feature type="domain" description="M23ase beta-sheet core" evidence="5">
    <location>
        <begin position="343"/>
        <end position="436"/>
    </location>
</feature>
<dbReference type="InterPro" id="IPR016047">
    <property type="entry name" value="M23ase_b-sheet_dom"/>
</dbReference>
<evidence type="ECO:0000256" key="2">
    <source>
        <dbReference type="SAM" id="Coils"/>
    </source>
</evidence>
<dbReference type="Gene3D" id="2.70.70.10">
    <property type="entry name" value="Glucose Permease (Domain IIA)"/>
    <property type="match status" value="1"/>
</dbReference>
<evidence type="ECO:0000313" key="7">
    <source>
        <dbReference type="Proteomes" id="UP000032417"/>
    </source>
</evidence>
<evidence type="ECO:0000313" key="6">
    <source>
        <dbReference type="EMBL" id="CEA16652.1"/>
    </source>
</evidence>
<feature type="signal peptide" evidence="4">
    <location>
        <begin position="1"/>
        <end position="24"/>
    </location>
</feature>
<organism evidence="6 7">
    <name type="scientific">Fermentimonas caenicola</name>
    <dbReference type="NCBI Taxonomy" id="1562970"/>
    <lineage>
        <taxon>Bacteria</taxon>
        <taxon>Pseudomonadati</taxon>
        <taxon>Bacteroidota</taxon>
        <taxon>Bacteroidia</taxon>
        <taxon>Bacteroidales</taxon>
        <taxon>Dysgonomonadaceae</taxon>
        <taxon>Fermentimonas</taxon>
    </lineage>
</organism>
<dbReference type="Proteomes" id="UP000032417">
    <property type="component" value="Chromosome 1"/>
</dbReference>
<gene>
    <name evidence="6" type="ORF">ING2E5B_1915</name>
</gene>
<dbReference type="InterPro" id="IPR050570">
    <property type="entry name" value="Cell_wall_metabolism_enzyme"/>
</dbReference>
<evidence type="ECO:0000259" key="5">
    <source>
        <dbReference type="Pfam" id="PF01551"/>
    </source>
</evidence>
<dbReference type="HOGENOM" id="CLU_029425_4_2_10"/>
<feature type="region of interest" description="Disordered" evidence="3">
    <location>
        <begin position="190"/>
        <end position="210"/>
    </location>
</feature>
<dbReference type="Gene3D" id="6.10.250.3150">
    <property type="match status" value="1"/>
</dbReference>
<feature type="compositionally biased region" description="Basic and acidic residues" evidence="3">
    <location>
        <begin position="247"/>
        <end position="257"/>
    </location>
</feature>
<evidence type="ECO:0000256" key="3">
    <source>
        <dbReference type="SAM" id="MobiDB-lite"/>
    </source>
</evidence>
<accession>A0A098C407</accession>
<name>A0A098C407_9BACT</name>
<evidence type="ECO:0000256" key="4">
    <source>
        <dbReference type="SAM" id="SignalP"/>
    </source>
</evidence>
<dbReference type="SUPFAM" id="SSF51261">
    <property type="entry name" value="Duplicated hybrid motif"/>
    <property type="match status" value="1"/>
</dbReference>
<dbReference type="GO" id="GO:0004222">
    <property type="term" value="F:metalloendopeptidase activity"/>
    <property type="evidence" value="ECO:0007669"/>
    <property type="project" value="TreeGrafter"/>
</dbReference>
<keyword evidence="1 4" id="KW-0732">Signal</keyword>
<dbReference type="KEGG" id="pbt:ING2E5B_1915"/>
<feature type="compositionally biased region" description="Low complexity" evidence="3">
    <location>
        <begin position="260"/>
        <end position="285"/>
    </location>
</feature>
<dbReference type="PANTHER" id="PTHR21666:SF289">
    <property type="entry name" value="L-ALA--D-GLU ENDOPEPTIDASE"/>
    <property type="match status" value="1"/>
</dbReference>
<protein>
    <recommendedName>
        <fullName evidence="5">M23ase beta-sheet core domain-containing protein</fullName>
    </recommendedName>
</protein>
<feature type="compositionally biased region" description="Basic and acidic residues" evidence="3">
    <location>
        <begin position="190"/>
        <end position="201"/>
    </location>
</feature>
<dbReference type="CDD" id="cd12797">
    <property type="entry name" value="M23_peptidase"/>
    <property type="match status" value="1"/>
</dbReference>
<sequence length="443" mass="50528">MKKLLLISLFYSFTLLLFSQTQQIENLQRQQKAIQEEIKNTNKLYLDVKKQTTTILDRINLINKQIASRRELINVQRSEIEALQKEEQRLESEIERLNSELKKKQEDYATAIKGMLNHKHKQNKLLFVLSGKSIGESLRRLQYLREYSKWQRSQAEEIKKQNAQIAQKKDALIKAKAEKEKSLLALQEESKKLESEEKIRQSEITQARGKERELRQALQQKQRQADQLNSQIEKLIAEEVARQEREEEARRLAEAKKQAAKPAADTKTPKSSESSAKTETASPSTGTSPRIDPNASRVSAETFNLSKDFAANKGKLPMPVTGASTIVGNFGTKRHSEWNVTTNSNGVDIQAERGADIRAVFDGEVSKVFSFPGSNTCVIVRHGDYYTFYANIYDLYVKQGDKVKAGQSLGRIFTDPDTGVSRMHFQLWQKTTKINPAPWLNRG</sequence>